<feature type="domain" description="Jacalin-type lectin" evidence="3">
    <location>
        <begin position="586"/>
        <end position="744"/>
    </location>
</feature>
<dbReference type="InterPro" id="IPR036404">
    <property type="entry name" value="Jacalin-like_lectin_dom_sf"/>
</dbReference>
<protein>
    <recommendedName>
        <fullName evidence="3">Jacalin-type lectin domain-containing protein</fullName>
    </recommendedName>
</protein>
<accession>A0AAD3HJG7</accession>
<dbReference type="InterPro" id="IPR001229">
    <property type="entry name" value="Jacalin-like_lectin_dom"/>
</dbReference>
<dbReference type="Gene3D" id="2.100.10.30">
    <property type="entry name" value="Jacalin-like lectin domain"/>
    <property type="match status" value="1"/>
</dbReference>
<evidence type="ECO:0000313" key="5">
    <source>
        <dbReference type="Proteomes" id="UP001054857"/>
    </source>
</evidence>
<dbReference type="SUPFAM" id="SSF51101">
    <property type="entry name" value="Mannose-binding lectins"/>
    <property type="match status" value="1"/>
</dbReference>
<dbReference type="InterPro" id="IPR021047">
    <property type="entry name" value="Mannosyltransferase_CMT1"/>
</dbReference>
<feature type="chain" id="PRO_5042265883" description="Jacalin-type lectin domain-containing protein" evidence="2">
    <location>
        <begin position="26"/>
        <end position="749"/>
    </location>
</feature>
<dbReference type="Pfam" id="PF11735">
    <property type="entry name" value="CAP59_mtransfer"/>
    <property type="match status" value="1"/>
</dbReference>
<feature type="region of interest" description="Disordered" evidence="1">
    <location>
        <begin position="323"/>
        <end position="350"/>
    </location>
</feature>
<dbReference type="Proteomes" id="UP001054857">
    <property type="component" value="Unassembled WGS sequence"/>
</dbReference>
<comment type="caution">
    <text evidence="4">The sequence shown here is derived from an EMBL/GenBank/DDBJ whole genome shotgun (WGS) entry which is preliminary data.</text>
</comment>
<organism evidence="4 5">
    <name type="scientific">Astrephomene gubernaculifera</name>
    <dbReference type="NCBI Taxonomy" id="47775"/>
    <lineage>
        <taxon>Eukaryota</taxon>
        <taxon>Viridiplantae</taxon>
        <taxon>Chlorophyta</taxon>
        <taxon>core chlorophytes</taxon>
        <taxon>Chlorophyceae</taxon>
        <taxon>CS clade</taxon>
        <taxon>Chlamydomonadales</taxon>
        <taxon>Astrephomenaceae</taxon>
        <taxon>Astrephomene</taxon>
    </lineage>
</organism>
<reference evidence="4 5" key="1">
    <citation type="journal article" date="2021" name="Sci. Rep.">
        <title>Genome sequencing of the multicellular alga Astrephomene provides insights into convergent evolution of germ-soma differentiation.</title>
        <authorList>
            <person name="Yamashita S."/>
            <person name="Yamamoto K."/>
            <person name="Matsuzaki R."/>
            <person name="Suzuki S."/>
            <person name="Yamaguchi H."/>
            <person name="Hirooka S."/>
            <person name="Minakuchi Y."/>
            <person name="Miyagishima S."/>
            <person name="Kawachi M."/>
            <person name="Toyoda A."/>
            <person name="Nozaki H."/>
        </authorList>
    </citation>
    <scope>NUCLEOTIDE SEQUENCE [LARGE SCALE GENOMIC DNA]</scope>
    <source>
        <strain evidence="4 5">NIES-4017</strain>
    </source>
</reference>
<dbReference type="PANTHER" id="PTHR34144">
    <property type="entry name" value="CHROMOSOME 8, WHOLE GENOME SHOTGUN SEQUENCE"/>
    <property type="match status" value="1"/>
</dbReference>
<gene>
    <name evidence="4" type="ORF">Agub_g3804</name>
</gene>
<feature type="compositionally biased region" description="Low complexity" evidence="1">
    <location>
        <begin position="339"/>
        <end position="350"/>
    </location>
</feature>
<keyword evidence="2" id="KW-0732">Signal</keyword>
<dbReference type="PANTHER" id="PTHR34144:SF7">
    <property type="entry name" value="EXPORT PROTEIN (CAP59), PUTATIVE (AFU_ORTHOLOGUE AFUA_7G05020)-RELATED"/>
    <property type="match status" value="1"/>
</dbReference>
<dbReference type="AlphaFoldDB" id="A0AAD3HJG7"/>
<sequence>MRLTSSLLGIFLALAALSNLRQASAEVGDDEGVSFFIPSGHDTATNEDVYDLLRCARALRDEGTKSDGASKAVASAIAAAVATLPPIQLAHTDHTLHQVPERARAYLPAAIDLLARIRSFAIAPPCLDRPGIPTTTAGPYKYLIAANLVNCEAIMPYWILEVLRLGLLLSGNSMVLAGFSQNVANAQGSASADGYLPHISVYESGSKDNTVPWLLVAEQLWGAAGMRTFVVVNGSLTRQMVTDPFSGKYHKQHRIQFLASVRNAALEPLYGAPPGTYDNVVFVNDVFFCAADLFRLTHLKADIACGLDFEVWVGHKKGHMSGITQRNFDQRRRRRRLQSSSGASNAADASTADLTLHTSINQMSDVHLDELVRQMAAEGRIRNAPVKIKYNFYDTWVSRDISGKQFVSDVPYISDRRTRDILSKGMPVPVKCCWNGAVIINAAPLVNGLRFRSGISEKGECDSSECSLLCQDYRRVGATRVVVDPSVRVAYVPWSKSFHGSLSVGVGPRVPWSQVQRSGALQELEAIWNDTKRDMATDCIPLGTRSEEADLEKVRSVDLRLVNYTQMFLEDRRQPSQQPTVPRLCNLLMGPYGVVDYGTAFDDLRFAALGKNTITALTYTANSTVNSLQFTYGSGSGNVTATVHGRPFGNHSSVVFQPGEHITHGVVYYDSDGVIKLVLTTNKQRNTTIGGRTFSTNMLESGKIHQAVATPCPNDLAYAGRFRLIAIAGTSDIRIRSISFLWTKIGGKV</sequence>
<dbReference type="EMBL" id="BMAR01000004">
    <property type="protein sequence ID" value="GFR42846.1"/>
    <property type="molecule type" value="Genomic_DNA"/>
</dbReference>
<name>A0AAD3HJG7_9CHLO</name>
<evidence type="ECO:0000259" key="3">
    <source>
        <dbReference type="PROSITE" id="PS51752"/>
    </source>
</evidence>
<evidence type="ECO:0000256" key="2">
    <source>
        <dbReference type="SAM" id="SignalP"/>
    </source>
</evidence>
<feature type="signal peptide" evidence="2">
    <location>
        <begin position="1"/>
        <end position="25"/>
    </location>
</feature>
<evidence type="ECO:0000313" key="4">
    <source>
        <dbReference type="EMBL" id="GFR42846.1"/>
    </source>
</evidence>
<dbReference type="SMART" id="SM00915">
    <property type="entry name" value="Jacalin"/>
    <property type="match status" value="1"/>
</dbReference>
<keyword evidence="5" id="KW-1185">Reference proteome</keyword>
<dbReference type="Pfam" id="PF01419">
    <property type="entry name" value="Jacalin"/>
    <property type="match status" value="1"/>
</dbReference>
<evidence type="ECO:0000256" key="1">
    <source>
        <dbReference type="SAM" id="MobiDB-lite"/>
    </source>
</evidence>
<proteinExistence type="predicted"/>
<dbReference type="PROSITE" id="PS51752">
    <property type="entry name" value="JACALIN_LECTIN"/>
    <property type="match status" value="1"/>
</dbReference>